<dbReference type="GO" id="GO:0006508">
    <property type="term" value="P:proteolysis"/>
    <property type="evidence" value="ECO:0007669"/>
    <property type="project" value="UniProtKB-KW"/>
</dbReference>
<dbReference type="GO" id="GO:0008233">
    <property type="term" value="F:peptidase activity"/>
    <property type="evidence" value="ECO:0007669"/>
    <property type="project" value="UniProtKB-KW"/>
</dbReference>
<dbReference type="InterPro" id="IPR032799">
    <property type="entry name" value="TAXi_C"/>
</dbReference>
<evidence type="ECO:0000313" key="3">
    <source>
        <dbReference type="Proteomes" id="UP000245207"/>
    </source>
</evidence>
<dbReference type="Pfam" id="PF14541">
    <property type="entry name" value="TAXi_C"/>
    <property type="match status" value="1"/>
</dbReference>
<name>A0A2U1LXV1_ARTAN</name>
<gene>
    <name evidence="2" type="ORF">CTI12_AA442580</name>
</gene>
<dbReference type="PROSITE" id="PS51767">
    <property type="entry name" value="PEPTIDASE_A1"/>
    <property type="match status" value="1"/>
</dbReference>
<dbReference type="OrthoDB" id="2747330at2759"/>
<proteinExistence type="predicted"/>
<reference evidence="2 3" key="1">
    <citation type="journal article" date="2018" name="Mol. Plant">
        <title>The genome of Artemisia annua provides insight into the evolution of Asteraceae family and artemisinin biosynthesis.</title>
        <authorList>
            <person name="Shen Q."/>
            <person name="Zhang L."/>
            <person name="Liao Z."/>
            <person name="Wang S."/>
            <person name="Yan T."/>
            <person name="Shi P."/>
            <person name="Liu M."/>
            <person name="Fu X."/>
            <person name="Pan Q."/>
            <person name="Wang Y."/>
            <person name="Lv Z."/>
            <person name="Lu X."/>
            <person name="Zhang F."/>
            <person name="Jiang W."/>
            <person name="Ma Y."/>
            <person name="Chen M."/>
            <person name="Hao X."/>
            <person name="Li L."/>
            <person name="Tang Y."/>
            <person name="Lv G."/>
            <person name="Zhou Y."/>
            <person name="Sun X."/>
            <person name="Brodelius P.E."/>
            <person name="Rose J.K.C."/>
            <person name="Tang K."/>
        </authorList>
    </citation>
    <scope>NUCLEOTIDE SEQUENCE [LARGE SCALE GENOMIC DNA]</scope>
    <source>
        <strain evidence="3">cv. Huhao1</strain>
        <tissue evidence="2">Leaf</tissue>
    </source>
</reference>
<accession>A0A2U1LXV1</accession>
<protein>
    <submittedName>
        <fullName evidence="2">Eukaryotic aspartyl protease family protein</fullName>
    </submittedName>
</protein>
<feature type="domain" description="Peptidase A1" evidence="1">
    <location>
        <begin position="1"/>
        <end position="54"/>
    </location>
</feature>
<dbReference type="Gene3D" id="2.40.70.10">
    <property type="entry name" value="Acid Proteases"/>
    <property type="match status" value="1"/>
</dbReference>
<dbReference type="Pfam" id="PF00456">
    <property type="entry name" value="Transketolase_N"/>
    <property type="match status" value="1"/>
</dbReference>
<keyword evidence="2" id="KW-0645">Protease</keyword>
<dbReference type="InterPro" id="IPR033121">
    <property type="entry name" value="PEPTIDASE_A1"/>
</dbReference>
<organism evidence="2 3">
    <name type="scientific">Artemisia annua</name>
    <name type="common">Sweet wormwood</name>
    <dbReference type="NCBI Taxonomy" id="35608"/>
    <lineage>
        <taxon>Eukaryota</taxon>
        <taxon>Viridiplantae</taxon>
        <taxon>Streptophyta</taxon>
        <taxon>Embryophyta</taxon>
        <taxon>Tracheophyta</taxon>
        <taxon>Spermatophyta</taxon>
        <taxon>Magnoliopsida</taxon>
        <taxon>eudicotyledons</taxon>
        <taxon>Gunneridae</taxon>
        <taxon>Pentapetalae</taxon>
        <taxon>asterids</taxon>
        <taxon>campanulids</taxon>
        <taxon>Asterales</taxon>
        <taxon>Asteraceae</taxon>
        <taxon>Asteroideae</taxon>
        <taxon>Anthemideae</taxon>
        <taxon>Artemisiinae</taxon>
        <taxon>Artemisia</taxon>
    </lineage>
</organism>
<keyword evidence="2" id="KW-0378">Hydrolase</keyword>
<dbReference type="Gene3D" id="3.40.50.970">
    <property type="match status" value="1"/>
</dbReference>
<dbReference type="InterPro" id="IPR021109">
    <property type="entry name" value="Peptidase_aspartic_dom_sf"/>
</dbReference>
<dbReference type="AlphaFoldDB" id="A0A2U1LXV1"/>
<sequence length="196" mass="21801">MRYRVFFDQAKGSVCLGVLNGTEVGLQNFNVIGDISMQDKMVIYDNEKQTIGWTPANCDRPPRFKGIEDLDVDNIPTFDVSENNHKVERIKYLGCMALGGVSGLKEKIGFRGLDRLVAAKEALTENVSLSPIHMVEVKITFRFGLPNKTSSYSVHGSALGAKEVDATRQKPYEPFHVPNDVKGYIRSGHGEFKATF</sequence>
<evidence type="ECO:0000313" key="2">
    <source>
        <dbReference type="EMBL" id="PWA53846.1"/>
    </source>
</evidence>
<dbReference type="InterPro" id="IPR005474">
    <property type="entry name" value="Transketolase_N"/>
</dbReference>
<keyword evidence="3" id="KW-1185">Reference proteome</keyword>
<dbReference type="SUPFAM" id="SSF50630">
    <property type="entry name" value="Acid proteases"/>
    <property type="match status" value="1"/>
</dbReference>
<evidence type="ECO:0000259" key="1">
    <source>
        <dbReference type="PROSITE" id="PS51767"/>
    </source>
</evidence>
<dbReference type="STRING" id="35608.A0A2U1LXV1"/>
<dbReference type="EMBL" id="PKPP01007279">
    <property type="protein sequence ID" value="PWA53846.1"/>
    <property type="molecule type" value="Genomic_DNA"/>
</dbReference>
<dbReference type="Proteomes" id="UP000245207">
    <property type="component" value="Unassembled WGS sequence"/>
</dbReference>
<comment type="caution">
    <text evidence="2">The sequence shown here is derived from an EMBL/GenBank/DDBJ whole genome shotgun (WGS) entry which is preliminary data.</text>
</comment>